<feature type="transmembrane region" description="Helical" evidence="5">
    <location>
        <begin position="56"/>
        <end position="83"/>
    </location>
</feature>
<evidence type="ECO:0000256" key="4">
    <source>
        <dbReference type="ARBA" id="ARBA00023136"/>
    </source>
</evidence>
<dbReference type="Proteomes" id="UP001303601">
    <property type="component" value="Chromosome"/>
</dbReference>
<feature type="transmembrane region" description="Helical" evidence="5">
    <location>
        <begin position="104"/>
        <end position="125"/>
    </location>
</feature>
<organism evidence="7 8">
    <name type="scientific">Metamycoplasma equirhinis</name>
    <dbReference type="NCBI Taxonomy" id="92402"/>
    <lineage>
        <taxon>Bacteria</taxon>
        <taxon>Bacillati</taxon>
        <taxon>Mycoplasmatota</taxon>
        <taxon>Mycoplasmoidales</taxon>
        <taxon>Metamycoplasmataceae</taxon>
        <taxon>Metamycoplasma</taxon>
    </lineage>
</organism>
<keyword evidence="3 5" id="KW-1133">Transmembrane helix</keyword>
<evidence type="ECO:0000256" key="1">
    <source>
        <dbReference type="ARBA" id="ARBA00004141"/>
    </source>
</evidence>
<keyword evidence="8" id="KW-1185">Reference proteome</keyword>
<dbReference type="EMBL" id="CP137845">
    <property type="protein sequence ID" value="WPB53979.1"/>
    <property type="molecule type" value="Genomic_DNA"/>
</dbReference>
<keyword evidence="2 5" id="KW-0812">Transmembrane</keyword>
<evidence type="ECO:0000259" key="6">
    <source>
        <dbReference type="Pfam" id="PF06271"/>
    </source>
</evidence>
<accession>A0ABZ0PAI8</accession>
<evidence type="ECO:0000256" key="2">
    <source>
        <dbReference type="ARBA" id="ARBA00022692"/>
    </source>
</evidence>
<protein>
    <submittedName>
        <fullName evidence="7">RDD family protein</fullName>
    </submittedName>
</protein>
<feature type="transmembrane region" description="Helical" evidence="5">
    <location>
        <begin position="12"/>
        <end position="36"/>
    </location>
</feature>
<dbReference type="RefSeq" id="WP_140031275.1">
    <property type="nucleotide sequence ID" value="NZ_CP137845.1"/>
</dbReference>
<evidence type="ECO:0000256" key="5">
    <source>
        <dbReference type="SAM" id="Phobius"/>
    </source>
</evidence>
<reference evidence="7" key="1">
    <citation type="submission" date="2023-11" db="EMBL/GenBank/DDBJ databases">
        <title>Completed genome sequence of Mycoplasma equirhinis type strain M432/72.</title>
        <authorList>
            <person name="Spergser J."/>
        </authorList>
    </citation>
    <scope>NUCLEOTIDE SEQUENCE [LARGE SCALE GENOMIC DNA]</scope>
    <source>
        <strain evidence="7">M432/72</strain>
    </source>
</reference>
<sequence length="216" mass="25306">MTKINKKANFWTRLLATTIDLLIFFSFLITSTFLVFDFKNANFFNKWTYYVWLPLSILFICYIWIIIPIVFSGQTIGMFFCKIKIMPQDNKTKLSKAIFNRQRIFALVWMIVFLLFMIMVSPDLFLKAAIIRQNKSFSLVEKFCLSIPSTLASIAIFTQTFLIITNAKSTRIGLNDNLSDTFTVWINKYELLGENEVNTRKILPKKRVLPTIKFEN</sequence>
<name>A0ABZ0PAI8_9BACT</name>
<feature type="transmembrane region" description="Helical" evidence="5">
    <location>
        <begin position="145"/>
        <end position="164"/>
    </location>
</feature>
<gene>
    <name evidence="7" type="ORF">R9B83_00155</name>
</gene>
<dbReference type="GeneID" id="94493276"/>
<feature type="domain" description="RDD" evidence="6">
    <location>
        <begin position="8"/>
        <end position="119"/>
    </location>
</feature>
<evidence type="ECO:0000256" key="3">
    <source>
        <dbReference type="ARBA" id="ARBA00022989"/>
    </source>
</evidence>
<evidence type="ECO:0000313" key="8">
    <source>
        <dbReference type="Proteomes" id="UP001303601"/>
    </source>
</evidence>
<evidence type="ECO:0000313" key="7">
    <source>
        <dbReference type="EMBL" id="WPB53979.1"/>
    </source>
</evidence>
<dbReference type="Pfam" id="PF06271">
    <property type="entry name" value="RDD"/>
    <property type="match status" value="1"/>
</dbReference>
<proteinExistence type="predicted"/>
<keyword evidence="4 5" id="KW-0472">Membrane</keyword>
<dbReference type="InterPro" id="IPR010432">
    <property type="entry name" value="RDD"/>
</dbReference>
<comment type="subcellular location">
    <subcellularLocation>
        <location evidence="1">Membrane</location>
        <topology evidence="1">Multi-pass membrane protein</topology>
    </subcellularLocation>
</comment>